<dbReference type="Pfam" id="PF00296">
    <property type="entry name" value="Bac_luciferase"/>
    <property type="match status" value="1"/>
</dbReference>
<gene>
    <name evidence="6" type="ORF">METZ01_LOCUS26786</name>
</gene>
<name>A0A381Q3N7_9ZZZZ</name>
<evidence type="ECO:0000256" key="4">
    <source>
        <dbReference type="ARBA" id="ARBA00023033"/>
    </source>
</evidence>
<keyword evidence="1" id="KW-0285">Flavoprotein</keyword>
<dbReference type="GO" id="GO:0008726">
    <property type="term" value="F:alkanesulfonate monooxygenase activity"/>
    <property type="evidence" value="ECO:0007669"/>
    <property type="project" value="TreeGrafter"/>
</dbReference>
<evidence type="ECO:0000313" key="6">
    <source>
        <dbReference type="EMBL" id="SUZ73932.1"/>
    </source>
</evidence>
<sequence length="290" mass="32318">MQLTRDHREGARNIVERARRAGDAGLDSLFVGDHHVTAAPYYQNSPVIGRILAEWDDRDCGALYLLPLWNPVLVAEQTATLACIAQGRFILQCALGGEREQSEGMGVSHRHRRTMFEEAVDLLRRLWSGETLDHDGHWQLRGARISPVPPEPIDIWIGATADVAIERAAQLGDGWLGDPGSLFDATRHQLSVYREACEKYGTGEGAVALRRDVFVGQSVADANRRMAPYLGNYRGFDPEALIVGDIALVAERLNDYKELGFTDVLMRNISRDQDEALATIERMGRVKEQL</sequence>
<evidence type="ECO:0000259" key="5">
    <source>
        <dbReference type="Pfam" id="PF00296"/>
    </source>
</evidence>
<dbReference type="PANTHER" id="PTHR42847">
    <property type="entry name" value="ALKANESULFONATE MONOOXYGENASE"/>
    <property type="match status" value="1"/>
</dbReference>
<dbReference type="InterPro" id="IPR050172">
    <property type="entry name" value="SsuD_RutA_monooxygenase"/>
</dbReference>
<evidence type="ECO:0000256" key="1">
    <source>
        <dbReference type="ARBA" id="ARBA00022630"/>
    </source>
</evidence>
<evidence type="ECO:0000256" key="2">
    <source>
        <dbReference type="ARBA" id="ARBA00022643"/>
    </source>
</evidence>
<reference evidence="6" key="1">
    <citation type="submission" date="2018-05" db="EMBL/GenBank/DDBJ databases">
        <authorList>
            <person name="Lanie J.A."/>
            <person name="Ng W.-L."/>
            <person name="Kazmierczak K.M."/>
            <person name="Andrzejewski T.M."/>
            <person name="Davidsen T.M."/>
            <person name="Wayne K.J."/>
            <person name="Tettelin H."/>
            <person name="Glass J.I."/>
            <person name="Rusch D."/>
            <person name="Podicherti R."/>
            <person name="Tsui H.-C.T."/>
            <person name="Winkler M.E."/>
        </authorList>
    </citation>
    <scope>NUCLEOTIDE SEQUENCE</scope>
</reference>
<dbReference type="PANTHER" id="PTHR42847:SF4">
    <property type="entry name" value="ALKANESULFONATE MONOOXYGENASE-RELATED"/>
    <property type="match status" value="1"/>
</dbReference>
<keyword evidence="3" id="KW-0560">Oxidoreductase</keyword>
<dbReference type="EMBL" id="UINC01001194">
    <property type="protein sequence ID" value="SUZ73932.1"/>
    <property type="molecule type" value="Genomic_DNA"/>
</dbReference>
<protein>
    <recommendedName>
        <fullName evidence="5">Luciferase-like domain-containing protein</fullName>
    </recommendedName>
</protein>
<dbReference type="InterPro" id="IPR011251">
    <property type="entry name" value="Luciferase-like_dom"/>
</dbReference>
<accession>A0A381Q3N7</accession>
<dbReference type="SUPFAM" id="SSF51679">
    <property type="entry name" value="Bacterial luciferase-like"/>
    <property type="match status" value="1"/>
</dbReference>
<keyword evidence="4" id="KW-0503">Monooxygenase</keyword>
<keyword evidence="2" id="KW-0288">FMN</keyword>
<evidence type="ECO:0000256" key="3">
    <source>
        <dbReference type="ARBA" id="ARBA00023002"/>
    </source>
</evidence>
<feature type="domain" description="Luciferase-like" evidence="5">
    <location>
        <begin position="9"/>
        <end position="233"/>
    </location>
</feature>
<dbReference type="AlphaFoldDB" id="A0A381Q3N7"/>
<dbReference type="InterPro" id="IPR036661">
    <property type="entry name" value="Luciferase-like_sf"/>
</dbReference>
<dbReference type="Gene3D" id="3.20.20.30">
    <property type="entry name" value="Luciferase-like domain"/>
    <property type="match status" value="1"/>
</dbReference>
<dbReference type="GO" id="GO:0046306">
    <property type="term" value="P:alkanesulfonate catabolic process"/>
    <property type="evidence" value="ECO:0007669"/>
    <property type="project" value="TreeGrafter"/>
</dbReference>
<organism evidence="6">
    <name type="scientific">marine metagenome</name>
    <dbReference type="NCBI Taxonomy" id="408172"/>
    <lineage>
        <taxon>unclassified sequences</taxon>
        <taxon>metagenomes</taxon>
        <taxon>ecological metagenomes</taxon>
    </lineage>
</organism>
<proteinExistence type="predicted"/>